<evidence type="ECO:0000313" key="2">
    <source>
        <dbReference type="EMBL" id="GMT23134.1"/>
    </source>
</evidence>
<dbReference type="Proteomes" id="UP001432322">
    <property type="component" value="Unassembled WGS sequence"/>
</dbReference>
<reference evidence="2" key="1">
    <citation type="submission" date="2023-10" db="EMBL/GenBank/DDBJ databases">
        <title>Genome assembly of Pristionchus species.</title>
        <authorList>
            <person name="Yoshida K."/>
            <person name="Sommer R.J."/>
        </authorList>
    </citation>
    <scope>NUCLEOTIDE SEQUENCE</scope>
    <source>
        <strain evidence="2">RS5133</strain>
    </source>
</reference>
<dbReference type="EMBL" id="BTSY01000004">
    <property type="protein sequence ID" value="GMT23134.1"/>
    <property type="molecule type" value="Genomic_DNA"/>
</dbReference>
<feature type="domain" description="DUF7808" evidence="1">
    <location>
        <begin position="43"/>
        <end position="124"/>
    </location>
</feature>
<gene>
    <name evidence="2" type="ORF">PFISCL1PPCAC_14431</name>
</gene>
<feature type="non-terminal residue" evidence="2">
    <location>
        <position position="1"/>
    </location>
</feature>
<sequence length="125" mass="14258">VILFLVSTTQAVDYSKYALWQKRTLRCGGNLCTIEGIDSMKEDLAKCTMETVKGASRQVCGLHCTGADRDSVISKTPMWNHKCVRFSTYDTLQRNQEWFIWRSGSCLLQNITLEVHCGFLEKSKK</sequence>
<dbReference type="AlphaFoldDB" id="A0AAV5VU98"/>
<dbReference type="Pfam" id="PF25096">
    <property type="entry name" value="DUF7808"/>
    <property type="match status" value="1"/>
</dbReference>
<evidence type="ECO:0000259" key="1">
    <source>
        <dbReference type="Pfam" id="PF25096"/>
    </source>
</evidence>
<accession>A0AAV5VU98</accession>
<dbReference type="InterPro" id="IPR056710">
    <property type="entry name" value="DUF7808"/>
</dbReference>
<evidence type="ECO:0000313" key="3">
    <source>
        <dbReference type="Proteomes" id="UP001432322"/>
    </source>
</evidence>
<keyword evidence="3" id="KW-1185">Reference proteome</keyword>
<feature type="non-terminal residue" evidence="2">
    <location>
        <position position="125"/>
    </location>
</feature>
<dbReference type="PANTHER" id="PTHR34493">
    <property type="entry name" value="PROTEIN CBG13422-RELATED"/>
    <property type="match status" value="1"/>
</dbReference>
<dbReference type="PANTHER" id="PTHR34493:SF2">
    <property type="entry name" value="SECRETED PROTEIN"/>
    <property type="match status" value="1"/>
</dbReference>
<comment type="caution">
    <text evidence="2">The sequence shown here is derived from an EMBL/GenBank/DDBJ whole genome shotgun (WGS) entry which is preliminary data.</text>
</comment>
<proteinExistence type="predicted"/>
<organism evidence="2 3">
    <name type="scientific">Pristionchus fissidentatus</name>
    <dbReference type="NCBI Taxonomy" id="1538716"/>
    <lineage>
        <taxon>Eukaryota</taxon>
        <taxon>Metazoa</taxon>
        <taxon>Ecdysozoa</taxon>
        <taxon>Nematoda</taxon>
        <taxon>Chromadorea</taxon>
        <taxon>Rhabditida</taxon>
        <taxon>Rhabditina</taxon>
        <taxon>Diplogasteromorpha</taxon>
        <taxon>Diplogasteroidea</taxon>
        <taxon>Neodiplogasteridae</taxon>
        <taxon>Pristionchus</taxon>
    </lineage>
</organism>
<name>A0AAV5VU98_9BILA</name>
<protein>
    <recommendedName>
        <fullName evidence="1">DUF7808 domain-containing protein</fullName>
    </recommendedName>
</protein>